<gene>
    <name evidence="7" type="ORF">B1202_06970</name>
</gene>
<protein>
    <recommendedName>
        <fullName evidence="6">OmpA-like domain-containing protein</fullName>
    </recommendedName>
</protein>
<proteinExistence type="predicted"/>
<dbReference type="InterPro" id="IPR006665">
    <property type="entry name" value="OmpA-like"/>
</dbReference>
<keyword evidence="3" id="KW-0998">Cell outer membrane</keyword>
<keyword evidence="2 4" id="KW-0472">Membrane</keyword>
<dbReference type="InterPro" id="IPR002368">
    <property type="entry name" value="OmpA"/>
</dbReference>
<name>A0A1T1H0J6_9GAMM</name>
<dbReference type="Proteomes" id="UP000191160">
    <property type="component" value="Unassembled WGS sequence"/>
</dbReference>
<evidence type="ECO:0000256" key="1">
    <source>
        <dbReference type="ARBA" id="ARBA00004442"/>
    </source>
</evidence>
<evidence type="ECO:0000256" key="3">
    <source>
        <dbReference type="ARBA" id="ARBA00023237"/>
    </source>
</evidence>
<accession>A0A1T1H0J6</accession>
<feature type="chain" id="PRO_5012617003" description="OmpA-like domain-containing protein" evidence="5">
    <location>
        <begin position="19"/>
        <end position="292"/>
    </location>
</feature>
<dbReference type="Gene3D" id="3.30.1330.60">
    <property type="entry name" value="OmpA-like domain"/>
    <property type="match status" value="1"/>
</dbReference>
<comment type="caution">
    <text evidence="7">The sequence shown here is derived from an EMBL/GenBank/DDBJ whole genome shotgun (WGS) entry which is preliminary data.</text>
</comment>
<evidence type="ECO:0000256" key="2">
    <source>
        <dbReference type="ARBA" id="ARBA00023136"/>
    </source>
</evidence>
<dbReference type="InterPro" id="IPR006664">
    <property type="entry name" value="OMP_bac"/>
</dbReference>
<dbReference type="InterPro" id="IPR050330">
    <property type="entry name" value="Bact_OuterMem_StrucFunc"/>
</dbReference>
<evidence type="ECO:0000313" key="7">
    <source>
        <dbReference type="EMBL" id="OOV83382.1"/>
    </source>
</evidence>
<evidence type="ECO:0000259" key="6">
    <source>
        <dbReference type="PROSITE" id="PS51123"/>
    </source>
</evidence>
<reference evidence="7 8" key="1">
    <citation type="submission" date="2017-02" db="EMBL/GenBank/DDBJ databases">
        <title>Acinetobacter sp. ANC 4945, whole genome shotgun sequencing project.</title>
        <authorList>
            <person name="Radolfova-Krizova L."/>
            <person name="Al Atrouni A."/>
            <person name="Nemec A."/>
        </authorList>
    </citation>
    <scope>NUCLEOTIDE SEQUENCE [LARGE SCALE GENOMIC DNA]</scope>
    <source>
        <strain evidence="7 8">ANC 4945</strain>
    </source>
</reference>
<dbReference type="PRINTS" id="PR01021">
    <property type="entry name" value="OMPADOMAIN"/>
</dbReference>
<evidence type="ECO:0000256" key="5">
    <source>
        <dbReference type="SAM" id="SignalP"/>
    </source>
</evidence>
<keyword evidence="8" id="KW-1185">Reference proteome</keyword>
<dbReference type="Pfam" id="PF00691">
    <property type="entry name" value="OmpA"/>
    <property type="match status" value="1"/>
</dbReference>
<evidence type="ECO:0000256" key="4">
    <source>
        <dbReference type="PROSITE-ProRule" id="PRU00473"/>
    </source>
</evidence>
<dbReference type="PROSITE" id="PS51257">
    <property type="entry name" value="PROKAR_LIPOPROTEIN"/>
    <property type="match status" value="1"/>
</dbReference>
<feature type="domain" description="OmpA-like" evidence="6">
    <location>
        <begin position="160"/>
        <end position="290"/>
    </location>
</feature>
<evidence type="ECO:0000313" key="8">
    <source>
        <dbReference type="Proteomes" id="UP000191160"/>
    </source>
</evidence>
<dbReference type="GO" id="GO:0009279">
    <property type="term" value="C:cell outer membrane"/>
    <property type="evidence" value="ECO:0007669"/>
    <property type="project" value="UniProtKB-SubCell"/>
</dbReference>
<dbReference type="PROSITE" id="PS51123">
    <property type="entry name" value="OMPA_2"/>
    <property type="match status" value="1"/>
</dbReference>
<dbReference type="AlphaFoldDB" id="A0A1T1H0J6"/>
<dbReference type="PANTHER" id="PTHR30329">
    <property type="entry name" value="STATOR ELEMENT OF FLAGELLAR MOTOR COMPLEX"/>
    <property type="match status" value="1"/>
</dbReference>
<dbReference type="PANTHER" id="PTHR30329:SF21">
    <property type="entry name" value="LIPOPROTEIN YIAD-RELATED"/>
    <property type="match status" value="1"/>
</dbReference>
<dbReference type="CDD" id="cd07185">
    <property type="entry name" value="OmpA_C-like"/>
    <property type="match status" value="1"/>
</dbReference>
<dbReference type="EMBL" id="MVKX01000004">
    <property type="protein sequence ID" value="OOV83382.1"/>
    <property type="molecule type" value="Genomic_DNA"/>
</dbReference>
<sequence length="292" mass="32509">MYKTFTAIALSASLAACSTFPGVNKYAKPENLLFQNNTIDTYKIHVQRDEKLCADDQTKDQKCATKLYIDDFKAGDFYINNSADFYLKEGEYQFKVKNCTTNCENYSVSYCVNEKSILNNLLLTIDNNGKPIILNNDGTIINNCPIRDNALKNVTNPIEPSLDNINLAADSLFKFNGGELTDLLPAGKSSLNELATKLNNQYARIDMIKLTGHTDRLGSEQYNQQLALQRAQTVKNYLMNQGIAADKLSFASAGETQPVTNGCFDVQDRNALKACLQADRRVDVQILGIKKP</sequence>
<keyword evidence="5" id="KW-0732">Signal</keyword>
<dbReference type="GO" id="GO:0015288">
    <property type="term" value="F:porin activity"/>
    <property type="evidence" value="ECO:0007669"/>
    <property type="project" value="InterPro"/>
</dbReference>
<dbReference type="SUPFAM" id="SSF103088">
    <property type="entry name" value="OmpA-like"/>
    <property type="match status" value="1"/>
</dbReference>
<dbReference type="InterPro" id="IPR036737">
    <property type="entry name" value="OmpA-like_sf"/>
</dbReference>
<comment type="subcellular location">
    <subcellularLocation>
        <location evidence="1">Cell outer membrane</location>
    </subcellularLocation>
</comment>
<dbReference type="RefSeq" id="WP_078189854.1">
    <property type="nucleotide sequence ID" value="NZ_JAMCOZ010000007.1"/>
</dbReference>
<dbReference type="PRINTS" id="PR01022">
    <property type="entry name" value="OUTRMMBRANEA"/>
</dbReference>
<organism evidence="7 8">
    <name type="scientific">Acinetobacter amyesii</name>
    <dbReference type="NCBI Taxonomy" id="2942470"/>
    <lineage>
        <taxon>Bacteria</taxon>
        <taxon>Pseudomonadati</taxon>
        <taxon>Pseudomonadota</taxon>
        <taxon>Gammaproteobacteria</taxon>
        <taxon>Moraxellales</taxon>
        <taxon>Moraxellaceae</taxon>
        <taxon>Acinetobacter</taxon>
    </lineage>
</organism>
<feature type="signal peptide" evidence="5">
    <location>
        <begin position="1"/>
        <end position="18"/>
    </location>
</feature>